<dbReference type="PANTHER" id="PTHR11795">
    <property type="entry name" value="BRANCHED-CHAIN AMINO ACID TRANSPORT SYSTEM PERMEASE PROTEIN LIVH"/>
    <property type="match status" value="1"/>
</dbReference>
<dbReference type="EMBL" id="CYHH01000004">
    <property type="protein sequence ID" value="CUB06959.1"/>
    <property type="molecule type" value="Genomic_DNA"/>
</dbReference>
<evidence type="ECO:0000313" key="11">
    <source>
        <dbReference type="Proteomes" id="UP000182108"/>
    </source>
</evidence>
<evidence type="ECO:0000256" key="5">
    <source>
        <dbReference type="ARBA" id="ARBA00022970"/>
    </source>
</evidence>
<feature type="transmembrane region" description="Helical" evidence="9">
    <location>
        <begin position="214"/>
        <end position="231"/>
    </location>
</feature>
<keyword evidence="2" id="KW-0813">Transport</keyword>
<dbReference type="RefSeq" id="WP_028875388.1">
    <property type="nucleotide sequence ID" value="NZ_CYHH01000004.1"/>
</dbReference>
<evidence type="ECO:0000256" key="8">
    <source>
        <dbReference type="ARBA" id="ARBA00037998"/>
    </source>
</evidence>
<keyword evidence="3" id="KW-1003">Cell membrane</keyword>
<reference evidence="11" key="1">
    <citation type="submission" date="2015-08" db="EMBL/GenBank/DDBJ databases">
        <authorList>
            <person name="Babu N.S."/>
            <person name="Beckwith C.J."/>
            <person name="Beseler K.G."/>
            <person name="Brison A."/>
            <person name="Carone J.V."/>
            <person name="Caskin T.P."/>
            <person name="Diamond M."/>
            <person name="Durham M.E."/>
            <person name="Foxe J.M."/>
            <person name="Go M."/>
            <person name="Henderson B.A."/>
            <person name="Jones I.B."/>
            <person name="McGettigan J.A."/>
            <person name="Micheletti S.J."/>
            <person name="Nasrallah M.E."/>
            <person name="Ortiz D."/>
            <person name="Piller C.R."/>
            <person name="Privatt S.R."/>
            <person name="Schneider S.L."/>
            <person name="Sharp S."/>
            <person name="Smith T.C."/>
            <person name="Stanton J.D."/>
            <person name="Ullery H.E."/>
            <person name="Wilson R.J."/>
            <person name="Serrano M.G."/>
            <person name="Buck G."/>
            <person name="Lee V."/>
            <person name="Wang Y."/>
            <person name="Carvalho R."/>
            <person name="Voegtly L."/>
            <person name="Shi R."/>
            <person name="Duckworth R."/>
            <person name="Johnson A."/>
            <person name="Loviza R."/>
            <person name="Walstead R."/>
            <person name="Shah Z."/>
            <person name="Kiflezghi M."/>
            <person name="Wade K."/>
            <person name="Ball S.L."/>
            <person name="Bradley K.W."/>
            <person name="Asai D.J."/>
            <person name="Bowman C.A."/>
            <person name="Russell D.A."/>
            <person name="Pope W.H."/>
            <person name="Jacobs-Sera D."/>
            <person name="Hendrix R.W."/>
            <person name="Hatfull G.F."/>
        </authorList>
    </citation>
    <scope>NUCLEOTIDE SEQUENCE [LARGE SCALE GENOMIC DNA]</scope>
    <source>
        <strain evidence="11">JCM 19170</strain>
    </source>
</reference>
<accession>A0A0K6IV60</accession>
<dbReference type="CDD" id="cd06582">
    <property type="entry name" value="TM_PBP1_LivH_like"/>
    <property type="match status" value="1"/>
</dbReference>
<keyword evidence="7 9" id="KW-0472">Membrane</keyword>
<feature type="transmembrane region" description="Helical" evidence="9">
    <location>
        <begin position="189"/>
        <end position="208"/>
    </location>
</feature>
<evidence type="ECO:0000256" key="1">
    <source>
        <dbReference type="ARBA" id="ARBA00004651"/>
    </source>
</evidence>
<evidence type="ECO:0000256" key="9">
    <source>
        <dbReference type="SAM" id="Phobius"/>
    </source>
</evidence>
<keyword evidence="5" id="KW-0029">Amino-acid transport</keyword>
<name>A0A0K6IV60_9PROT</name>
<evidence type="ECO:0000313" key="10">
    <source>
        <dbReference type="EMBL" id="CUB06959.1"/>
    </source>
</evidence>
<dbReference type="GO" id="GO:0022857">
    <property type="term" value="F:transmembrane transporter activity"/>
    <property type="evidence" value="ECO:0007669"/>
    <property type="project" value="InterPro"/>
</dbReference>
<feature type="transmembrane region" description="Helical" evidence="9">
    <location>
        <begin position="93"/>
        <end position="112"/>
    </location>
</feature>
<feature type="transmembrane region" description="Helical" evidence="9">
    <location>
        <begin position="62"/>
        <end position="81"/>
    </location>
</feature>
<dbReference type="Proteomes" id="UP000182108">
    <property type="component" value="Unassembled WGS sequence"/>
</dbReference>
<keyword evidence="4 9" id="KW-0812">Transmembrane</keyword>
<feature type="transmembrane region" description="Helical" evidence="9">
    <location>
        <begin position="238"/>
        <end position="257"/>
    </location>
</feature>
<comment type="subcellular location">
    <subcellularLocation>
        <location evidence="1">Cell membrane</location>
        <topology evidence="1">Multi-pass membrane protein</topology>
    </subcellularLocation>
</comment>
<evidence type="ECO:0000256" key="7">
    <source>
        <dbReference type="ARBA" id="ARBA00023136"/>
    </source>
</evidence>
<proteinExistence type="inferred from homology"/>
<keyword evidence="6 9" id="KW-1133">Transmembrane helix</keyword>
<feature type="transmembrane region" description="Helical" evidence="9">
    <location>
        <begin position="6"/>
        <end position="31"/>
    </location>
</feature>
<dbReference type="GO" id="GO:0005886">
    <property type="term" value="C:plasma membrane"/>
    <property type="evidence" value="ECO:0007669"/>
    <property type="project" value="UniProtKB-SubCell"/>
</dbReference>
<dbReference type="InterPro" id="IPR052157">
    <property type="entry name" value="BCAA_transport_permease"/>
</dbReference>
<feature type="transmembrane region" description="Helical" evidence="9">
    <location>
        <begin position="269"/>
        <end position="287"/>
    </location>
</feature>
<feature type="transmembrane region" description="Helical" evidence="9">
    <location>
        <begin position="142"/>
        <end position="161"/>
    </location>
</feature>
<comment type="similarity">
    <text evidence="8">Belongs to the binding-protein-dependent transport system permease family. LivHM subfamily.</text>
</comment>
<evidence type="ECO:0000256" key="6">
    <source>
        <dbReference type="ARBA" id="ARBA00022989"/>
    </source>
</evidence>
<dbReference type="InterPro" id="IPR001851">
    <property type="entry name" value="ABC_transp_permease"/>
</dbReference>
<dbReference type="PANTHER" id="PTHR11795:SF451">
    <property type="entry name" value="ABC TRANSPORTER PERMEASE PROTEIN"/>
    <property type="match status" value="1"/>
</dbReference>
<keyword evidence="11" id="KW-1185">Reference proteome</keyword>
<dbReference type="Pfam" id="PF02653">
    <property type="entry name" value="BPD_transp_2"/>
    <property type="match status" value="1"/>
</dbReference>
<dbReference type="OrthoDB" id="9807115at2"/>
<evidence type="ECO:0000256" key="3">
    <source>
        <dbReference type="ARBA" id="ARBA00022475"/>
    </source>
</evidence>
<dbReference type="GO" id="GO:0006865">
    <property type="term" value="P:amino acid transport"/>
    <property type="evidence" value="ECO:0007669"/>
    <property type="project" value="UniProtKB-KW"/>
</dbReference>
<protein>
    <submittedName>
        <fullName evidence="10">Branched-chain amino acid ABC-type transport system, permease component</fullName>
    </submittedName>
</protein>
<gene>
    <name evidence="10" type="ORF">Ga0061068_104128</name>
</gene>
<evidence type="ECO:0000256" key="2">
    <source>
        <dbReference type="ARBA" id="ARBA00022448"/>
    </source>
</evidence>
<organism evidence="10 11">
    <name type="scientific">Tepidiphilus thermophilus</name>
    <dbReference type="NCBI Taxonomy" id="876478"/>
    <lineage>
        <taxon>Bacteria</taxon>
        <taxon>Pseudomonadati</taxon>
        <taxon>Pseudomonadota</taxon>
        <taxon>Hydrogenophilia</taxon>
        <taxon>Hydrogenophilales</taxon>
        <taxon>Hydrogenophilaceae</taxon>
        <taxon>Tepidiphilus</taxon>
    </lineage>
</organism>
<evidence type="ECO:0000256" key="4">
    <source>
        <dbReference type="ARBA" id="ARBA00022692"/>
    </source>
</evidence>
<sequence length="295" mass="31027">MDFLFLAELFVNGLSTGLMYSLVALGITLIYKASGVPNLAQGAMVMLSGYLVWAVVSLLSWPLWLAIALAVVGMFLFGLATERWLLRRMVGQPVIMIVMLTLGLDIFLRGFVPGLLGAAPKRLDLGIGLAPIIVADVFVNRAYLVGAIGAMVLIAAAMLFFRTRLGTKLRAVSDDHVASWAVGISVERAIGISWGIAGVAAVGAGTVWGSVQGVDWTLSALLFPAIAVVILGGIDSLLGVFVGGLVVGVLGSVIPGYLDPIVGGGTRDVVTSVLIVLTILFRPYGMFGREDIERV</sequence>
<dbReference type="AlphaFoldDB" id="A0A0K6IV60"/>